<dbReference type="WBParaSite" id="ES5_v2.g10808.t1">
    <property type="protein sequence ID" value="ES5_v2.g10808.t1"/>
    <property type="gene ID" value="ES5_v2.g10808"/>
</dbReference>
<evidence type="ECO:0000313" key="2">
    <source>
        <dbReference type="WBParaSite" id="ES5_v2.g10808.t1"/>
    </source>
</evidence>
<sequence>MQSKMLFAILFLMTLSINDVGAAAGAYATCQAACFAVLIGGGATPPASVGYAYCQSYCSYLLWIPFF</sequence>
<reference evidence="2" key="1">
    <citation type="submission" date="2022-11" db="UniProtKB">
        <authorList>
            <consortium name="WormBaseParasite"/>
        </authorList>
    </citation>
    <scope>IDENTIFICATION</scope>
</reference>
<evidence type="ECO:0000313" key="1">
    <source>
        <dbReference type="Proteomes" id="UP000887579"/>
    </source>
</evidence>
<dbReference type="Proteomes" id="UP000887579">
    <property type="component" value="Unplaced"/>
</dbReference>
<organism evidence="1 2">
    <name type="scientific">Panagrolaimus sp. ES5</name>
    <dbReference type="NCBI Taxonomy" id="591445"/>
    <lineage>
        <taxon>Eukaryota</taxon>
        <taxon>Metazoa</taxon>
        <taxon>Ecdysozoa</taxon>
        <taxon>Nematoda</taxon>
        <taxon>Chromadorea</taxon>
        <taxon>Rhabditida</taxon>
        <taxon>Tylenchina</taxon>
        <taxon>Panagrolaimomorpha</taxon>
        <taxon>Panagrolaimoidea</taxon>
        <taxon>Panagrolaimidae</taxon>
        <taxon>Panagrolaimus</taxon>
    </lineage>
</organism>
<protein>
    <submittedName>
        <fullName evidence="2">Uncharacterized protein</fullName>
    </submittedName>
</protein>
<name>A0AC34F213_9BILA</name>
<proteinExistence type="predicted"/>
<accession>A0AC34F213</accession>